<evidence type="ECO:0000256" key="1">
    <source>
        <dbReference type="SAM" id="MobiDB-lite"/>
    </source>
</evidence>
<feature type="compositionally biased region" description="Basic and acidic residues" evidence="1">
    <location>
        <begin position="86"/>
        <end position="95"/>
    </location>
</feature>
<evidence type="ECO:0000313" key="2">
    <source>
        <dbReference type="EMBL" id="SEA12818.1"/>
    </source>
</evidence>
<dbReference type="STRING" id="525918.SAMN05660964_00980"/>
<feature type="region of interest" description="Disordered" evidence="1">
    <location>
        <begin position="71"/>
        <end position="95"/>
    </location>
</feature>
<gene>
    <name evidence="2" type="ORF">SAMN05660964_00980</name>
</gene>
<keyword evidence="3" id="KW-1185">Reference proteome</keyword>
<dbReference type="OrthoDB" id="5624836at2"/>
<feature type="compositionally biased region" description="Polar residues" evidence="1">
    <location>
        <begin position="74"/>
        <end position="84"/>
    </location>
</feature>
<accession>A0A1H3YP29</accession>
<sequence length="113" mass="12804">MREDFDKTIRIPVVTDLVRAGDAAIVEQVKNPYARQQRRQVFEQRLKERIDELKSATGQDEYSGLARAHAIRSEGNQQAATPTHGSRIDPSVEKHIDKARDDLIRELSGMLPP</sequence>
<evidence type="ECO:0000313" key="3">
    <source>
        <dbReference type="Proteomes" id="UP000199397"/>
    </source>
</evidence>
<protein>
    <submittedName>
        <fullName evidence="2">Uncharacterized protein</fullName>
    </submittedName>
</protein>
<reference evidence="2 3" key="1">
    <citation type="submission" date="2016-10" db="EMBL/GenBank/DDBJ databases">
        <authorList>
            <person name="de Groot N.N."/>
        </authorList>
    </citation>
    <scope>NUCLEOTIDE SEQUENCE [LARGE SCALE GENOMIC DNA]</scope>
    <source>
        <strain evidence="2 3">DSM 21228</strain>
    </source>
</reference>
<name>A0A1H3YP29_9GAMM</name>
<dbReference type="AlphaFoldDB" id="A0A1H3YP29"/>
<proteinExistence type="predicted"/>
<dbReference type="RefSeq" id="WP_093065965.1">
    <property type="nucleotide sequence ID" value="NZ_FNQP01000004.1"/>
</dbReference>
<dbReference type="EMBL" id="FNQP01000004">
    <property type="protein sequence ID" value="SEA12818.1"/>
    <property type="molecule type" value="Genomic_DNA"/>
</dbReference>
<organism evidence="2 3">
    <name type="scientific">Thiothrix caldifontis</name>
    <dbReference type="NCBI Taxonomy" id="525918"/>
    <lineage>
        <taxon>Bacteria</taxon>
        <taxon>Pseudomonadati</taxon>
        <taxon>Pseudomonadota</taxon>
        <taxon>Gammaproteobacteria</taxon>
        <taxon>Thiotrichales</taxon>
        <taxon>Thiotrichaceae</taxon>
        <taxon>Thiothrix</taxon>
    </lineage>
</organism>
<dbReference type="Proteomes" id="UP000199397">
    <property type="component" value="Unassembled WGS sequence"/>
</dbReference>